<name>A0AAN9XXR1_9HEMI</name>
<evidence type="ECO:0000256" key="4">
    <source>
        <dbReference type="ARBA" id="ARBA00072592"/>
    </source>
</evidence>
<dbReference type="CDD" id="cd23161">
    <property type="entry name" value="Prefoldin_6"/>
    <property type="match status" value="1"/>
</dbReference>
<evidence type="ECO:0000256" key="1">
    <source>
        <dbReference type="ARBA" id="ARBA00008045"/>
    </source>
</evidence>
<evidence type="ECO:0000256" key="2">
    <source>
        <dbReference type="ARBA" id="ARBA00011695"/>
    </source>
</evidence>
<dbReference type="EMBL" id="JBBCAQ010000037">
    <property type="protein sequence ID" value="KAK7573507.1"/>
    <property type="molecule type" value="Genomic_DNA"/>
</dbReference>
<dbReference type="Proteomes" id="UP001367676">
    <property type="component" value="Unassembled WGS sequence"/>
</dbReference>
<keyword evidence="3" id="KW-0143">Chaperone</keyword>
<organism evidence="6 7">
    <name type="scientific">Parthenolecanium corni</name>
    <dbReference type="NCBI Taxonomy" id="536013"/>
    <lineage>
        <taxon>Eukaryota</taxon>
        <taxon>Metazoa</taxon>
        <taxon>Ecdysozoa</taxon>
        <taxon>Arthropoda</taxon>
        <taxon>Hexapoda</taxon>
        <taxon>Insecta</taxon>
        <taxon>Pterygota</taxon>
        <taxon>Neoptera</taxon>
        <taxon>Paraneoptera</taxon>
        <taxon>Hemiptera</taxon>
        <taxon>Sternorrhyncha</taxon>
        <taxon>Coccoidea</taxon>
        <taxon>Coccidae</taxon>
        <taxon>Parthenolecanium</taxon>
    </lineage>
</organism>
<dbReference type="GO" id="GO:0005737">
    <property type="term" value="C:cytoplasm"/>
    <property type="evidence" value="ECO:0007669"/>
    <property type="project" value="TreeGrafter"/>
</dbReference>
<comment type="subunit">
    <text evidence="2">Heterohexamer of two PFD-alpha type and four PFD-beta type subunits.</text>
</comment>
<dbReference type="InterPro" id="IPR009053">
    <property type="entry name" value="Prefoldin"/>
</dbReference>
<dbReference type="SUPFAM" id="SSF46579">
    <property type="entry name" value="Prefoldin"/>
    <property type="match status" value="1"/>
</dbReference>
<dbReference type="PANTHER" id="PTHR21431:SF0">
    <property type="entry name" value="PREFOLDIN SUBUNIT 6"/>
    <property type="match status" value="1"/>
</dbReference>
<proteinExistence type="inferred from homology"/>
<dbReference type="GO" id="GO:0051131">
    <property type="term" value="P:chaperone-mediated protein complex assembly"/>
    <property type="evidence" value="ECO:0007669"/>
    <property type="project" value="TreeGrafter"/>
</dbReference>
<dbReference type="Pfam" id="PF01920">
    <property type="entry name" value="Prefoldin_2"/>
    <property type="match status" value="1"/>
</dbReference>
<dbReference type="GO" id="GO:0051087">
    <property type="term" value="F:protein-folding chaperone binding"/>
    <property type="evidence" value="ECO:0007669"/>
    <property type="project" value="TreeGrafter"/>
</dbReference>
<keyword evidence="7" id="KW-1185">Reference proteome</keyword>
<evidence type="ECO:0000313" key="7">
    <source>
        <dbReference type="Proteomes" id="UP001367676"/>
    </source>
</evidence>
<dbReference type="PANTHER" id="PTHR21431">
    <property type="entry name" value="PREFOLDIN SUBUNIT 6"/>
    <property type="match status" value="1"/>
</dbReference>
<sequence length="128" mass="15072">MAEQLQKEIQNEVEVLKKYEKEYKLQQQQRQQLNGQLNENEVVKTELDFVKGNEEVYKMIGKVLIKQDLVEAKQNVLKRMDFIKGEIKRIDNASTVTEMKLDDCRTKLTKLQQEMQQAQLASISKNKK</sequence>
<comment type="caution">
    <text evidence="6">The sequence shown here is derived from an EMBL/GenBank/DDBJ whole genome shotgun (WGS) entry which is preliminary data.</text>
</comment>
<feature type="coiled-coil region" evidence="5">
    <location>
        <begin position="2"/>
        <end position="36"/>
    </location>
</feature>
<evidence type="ECO:0000256" key="5">
    <source>
        <dbReference type="SAM" id="Coils"/>
    </source>
</evidence>
<dbReference type="FunFam" id="1.10.287.370:FF:000003">
    <property type="entry name" value="Prefoldin subunit 6"/>
    <property type="match status" value="1"/>
</dbReference>
<accession>A0AAN9XXR1</accession>
<keyword evidence="5" id="KW-0175">Coiled coil</keyword>
<evidence type="ECO:0000256" key="3">
    <source>
        <dbReference type="ARBA" id="ARBA00023186"/>
    </source>
</evidence>
<dbReference type="Gene3D" id="1.10.287.370">
    <property type="match status" value="1"/>
</dbReference>
<dbReference type="GO" id="GO:0006457">
    <property type="term" value="P:protein folding"/>
    <property type="evidence" value="ECO:0007669"/>
    <property type="project" value="InterPro"/>
</dbReference>
<comment type="similarity">
    <text evidence="1">Belongs to the prefoldin subunit beta family.</text>
</comment>
<protein>
    <recommendedName>
        <fullName evidence="4">Probable prefoldin subunit 6</fullName>
    </recommendedName>
</protein>
<dbReference type="InterPro" id="IPR002777">
    <property type="entry name" value="PFD_beta-like"/>
</dbReference>
<dbReference type="GO" id="GO:0016272">
    <property type="term" value="C:prefoldin complex"/>
    <property type="evidence" value="ECO:0007669"/>
    <property type="project" value="InterPro"/>
</dbReference>
<dbReference type="GO" id="GO:0051082">
    <property type="term" value="F:unfolded protein binding"/>
    <property type="evidence" value="ECO:0007669"/>
    <property type="project" value="InterPro"/>
</dbReference>
<gene>
    <name evidence="6" type="ORF">V9T40_010698</name>
</gene>
<dbReference type="AlphaFoldDB" id="A0AAN9XXR1"/>
<reference evidence="6 7" key="1">
    <citation type="submission" date="2024-03" db="EMBL/GenBank/DDBJ databases">
        <title>Adaptation during the transition from Ophiocordyceps entomopathogen to insect associate is accompanied by gene loss and intensified selection.</title>
        <authorList>
            <person name="Ward C.M."/>
            <person name="Onetto C.A."/>
            <person name="Borneman A.R."/>
        </authorList>
    </citation>
    <scope>NUCLEOTIDE SEQUENCE [LARGE SCALE GENOMIC DNA]</scope>
    <source>
        <strain evidence="6">AWRI1</strain>
        <tissue evidence="6">Single Adult Female</tissue>
    </source>
</reference>
<evidence type="ECO:0000313" key="6">
    <source>
        <dbReference type="EMBL" id="KAK7573507.1"/>
    </source>
</evidence>